<dbReference type="InterPro" id="IPR000515">
    <property type="entry name" value="MetI-like"/>
</dbReference>
<dbReference type="RefSeq" id="WP_275476379.1">
    <property type="nucleotide sequence ID" value="NZ_CP162940.1"/>
</dbReference>
<proteinExistence type="inferred from homology"/>
<dbReference type="Gene3D" id="1.10.3720.10">
    <property type="entry name" value="MetI-like"/>
    <property type="match status" value="1"/>
</dbReference>
<evidence type="ECO:0000256" key="2">
    <source>
        <dbReference type="ARBA" id="ARBA00022448"/>
    </source>
</evidence>
<evidence type="ECO:0000256" key="6">
    <source>
        <dbReference type="ARBA" id="ARBA00023136"/>
    </source>
</evidence>
<keyword evidence="2 7" id="KW-0813">Transport</keyword>
<keyword evidence="10" id="KW-1185">Reference proteome</keyword>
<sequence>MSKSMKTIAYIVLIIIGLFSIFPLLWMISTTLKTNSQVNLVPPVWIPHPFDWKNWIEAVTYIPFPEYFGNTVFVSLLATFGAMLVCPMIAYSFARLRWPGRNIVFALTISVMMLPSTVTMIPLFVEWKTVGLVGTRWPLILGAFFGSPYYIFLLRQFFLGLPNELEDAARVDGLSEYGIYFRVMLPLAVPGVLTVGLFQFMASWGDFMGPLIYLFKPSTYTLSLGIQQFMTQHTVMMQQLMVVGLLTTIPIIVIYFFVQKRFIEGITFTGIKG</sequence>
<dbReference type="PANTHER" id="PTHR43744:SF12">
    <property type="entry name" value="ABC TRANSPORTER PERMEASE PROTEIN MG189-RELATED"/>
    <property type="match status" value="1"/>
</dbReference>
<feature type="transmembrane region" description="Helical" evidence="7">
    <location>
        <begin position="137"/>
        <end position="158"/>
    </location>
</feature>
<protein>
    <submittedName>
        <fullName evidence="9">Carbohydrate ABC transporter permease</fullName>
    </submittedName>
</protein>
<dbReference type="SUPFAM" id="SSF161098">
    <property type="entry name" value="MetI-like"/>
    <property type="match status" value="1"/>
</dbReference>
<keyword evidence="3" id="KW-1003">Cell membrane</keyword>
<feature type="transmembrane region" description="Helical" evidence="7">
    <location>
        <begin position="179"/>
        <end position="201"/>
    </location>
</feature>
<keyword evidence="4 7" id="KW-0812">Transmembrane</keyword>
<evidence type="ECO:0000256" key="5">
    <source>
        <dbReference type="ARBA" id="ARBA00022989"/>
    </source>
</evidence>
<feature type="transmembrane region" description="Helical" evidence="7">
    <location>
        <begin position="7"/>
        <end position="28"/>
    </location>
</feature>
<dbReference type="PANTHER" id="PTHR43744">
    <property type="entry name" value="ABC TRANSPORTER PERMEASE PROTEIN MG189-RELATED-RELATED"/>
    <property type="match status" value="1"/>
</dbReference>
<reference evidence="9 10" key="1">
    <citation type="journal article" date="2024" name="Int. J. Mol. Sci.">
        <title>Exploration of Alicyclobacillus spp. Genome in Search of Antibiotic Resistance.</title>
        <authorList>
            <person name="Bucka-Kolendo J."/>
            <person name="Kiousi D.E."/>
            <person name="Dekowska A."/>
            <person name="Mikolajczuk-Szczyrba A."/>
            <person name="Karadedos D.M."/>
            <person name="Michael P."/>
            <person name="Galanis A."/>
            <person name="Sokolowska B."/>
        </authorList>
    </citation>
    <scope>NUCLEOTIDE SEQUENCE [LARGE SCALE GENOMIC DNA]</scope>
    <source>
        <strain evidence="9 10">KKP 3000</strain>
    </source>
</reference>
<evidence type="ECO:0000256" key="7">
    <source>
        <dbReference type="RuleBase" id="RU363032"/>
    </source>
</evidence>
<dbReference type="PROSITE" id="PS50928">
    <property type="entry name" value="ABC_TM1"/>
    <property type="match status" value="1"/>
</dbReference>
<dbReference type="InterPro" id="IPR035906">
    <property type="entry name" value="MetI-like_sf"/>
</dbReference>
<feature type="transmembrane region" description="Helical" evidence="7">
    <location>
        <begin position="103"/>
        <end position="125"/>
    </location>
</feature>
<feature type="transmembrane region" description="Helical" evidence="7">
    <location>
        <begin position="72"/>
        <end position="91"/>
    </location>
</feature>
<dbReference type="EMBL" id="JBDXSU010000004">
    <property type="protein sequence ID" value="MFB5189805.1"/>
    <property type="molecule type" value="Genomic_DNA"/>
</dbReference>
<evidence type="ECO:0000313" key="9">
    <source>
        <dbReference type="EMBL" id="MFB5189805.1"/>
    </source>
</evidence>
<keyword evidence="5 7" id="KW-1133">Transmembrane helix</keyword>
<evidence type="ECO:0000256" key="4">
    <source>
        <dbReference type="ARBA" id="ARBA00022692"/>
    </source>
</evidence>
<accession>A0ABV5AC05</accession>
<evidence type="ECO:0000256" key="1">
    <source>
        <dbReference type="ARBA" id="ARBA00004651"/>
    </source>
</evidence>
<keyword evidence="6 7" id="KW-0472">Membrane</keyword>
<evidence type="ECO:0000259" key="8">
    <source>
        <dbReference type="PROSITE" id="PS50928"/>
    </source>
</evidence>
<organism evidence="9 10">
    <name type="scientific">Alicyclobacillus fastidiosus</name>
    <dbReference type="NCBI Taxonomy" id="392011"/>
    <lineage>
        <taxon>Bacteria</taxon>
        <taxon>Bacillati</taxon>
        <taxon>Bacillota</taxon>
        <taxon>Bacilli</taxon>
        <taxon>Bacillales</taxon>
        <taxon>Alicyclobacillaceae</taxon>
        <taxon>Alicyclobacillus</taxon>
    </lineage>
</organism>
<dbReference type="Pfam" id="PF00528">
    <property type="entry name" value="BPD_transp_1"/>
    <property type="match status" value="1"/>
</dbReference>
<feature type="transmembrane region" description="Helical" evidence="7">
    <location>
        <begin position="240"/>
        <end position="258"/>
    </location>
</feature>
<feature type="domain" description="ABC transmembrane type-1" evidence="8">
    <location>
        <begin position="68"/>
        <end position="258"/>
    </location>
</feature>
<evidence type="ECO:0000256" key="3">
    <source>
        <dbReference type="ARBA" id="ARBA00022475"/>
    </source>
</evidence>
<comment type="similarity">
    <text evidence="7">Belongs to the binding-protein-dependent transport system permease family.</text>
</comment>
<comment type="subcellular location">
    <subcellularLocation>
        <location evidence="1 7">Cell membrane</location>
        <topology evidence="1 7">Multi-pass membrane protein</topology>
    </subcellularLocation>
</comment>
<comment type="caution">
    <text evidence="9">The sequence shown here is derived from an EMBL/GenBank/DDBJ whole genome shotgun (WGS) entry which is preliminary data.</text>
</comment>
<evidence type="ECO:0000313" key="10">
    <source>
        <dbReference type="Proteomes" id="UP001579974"/>
    </source>
</evidence>
<dbReference type="CDD" id="cd06261">
    <property type="entry name" value="TM_PBP2"/>
    <property type="match status" value="1"/>
</dbReference>
<dbReference type="Proteomes" id="UP001579974">
    <property type="component" value="Unassembled WGS sequence"/>
</dbReference>
<gene>
    <name evidence="9" type="ORF">KKP3000_003194</name>
</gene>
<name>A0ABV5AC05_9BACL</name>